<feature type="binding site" evidence="11">
    <location>
        <position position="255"/>
    </location>
    <ligand>
        <name>Ca(2+)</name>
        <dbReference type="ChEBI" id="CHEBI:29108"/>
        <label>1</label>
    </ligand>
</feature>
<dbReference type="Pfam" id="PF01471">
    <property type="entry name" value="PG_binding_1"/>
    <property type="match status" value="1"/>
</dbReference>
<dbReference type="InterPro" id="IPR006026">
    <property type="entry name" value="Peptidase_Metallo"/>
</dbReference>
<keyword evidence="4 14" id="KW-0732">Signal</keyword>
<dbReference type="SMART" id="SM00235">
    <property type="entry name" value="ZnMc"/>
    <property type="match status" value="1"/>
</dbReference>
<feature type="binding site" description="in inhibited form" evidence="11">
    <location>
        <position position="128"/>
    </location>
    <ligand>
        <name>Zn(2+)</name>
        <dbReference type="ChEBI" id="CHEBI:29105"/>
        <label>2</label>
        <note>catalytic</note>
    </ligand>
</feature>
<dbReference type="InterPro" id="IPR002477">
    <property type="entry name" value="Peptidoglycan-bd-like"/>
</dbReference>
<feature type="binding site" evidence="11">
    <location>
        <position position="297"/>
    </location>
    <ligand>
        <name>Zn(2+)</name>
        <dbReference type="ChEBI" id="CHEBI:29105"/>
        <label>2</label>
        <note>catalytic</note>
    </ligand>
</feature>
<feature type="binding site" evidence="11">
    <location>
        <position position="283"/>
    </location>
    <ligand>
        <name>Zn(2+)</name>
        <dbReference type="ChEBI" id="CHEBI:29105"/>
        <label>2</label>
        <note>catalytic</note>
    </ligand>
</feature>
<reference evidence="16 17" key="1">
    <citation type="submission" date="2024-04" db="EMBL/GenBank/DDBJ databases">
        <title>The reference genome of an endangered Asteraceae, Deinandra increscens subsp. villosa, native to the Central Coast of California.</title>
        <authorList>
            <person name="Guilliams M."/>
            <person name="Hasenstab-Lehman K."/>
            <person name="Meyer R."/>
            <person name="Mcevoy S."/>
        </authorList>
    </citation>
    <scope>NUCLEOTIDE SEQUENCE [LARGE SCALE GENOMIC DNA]</scope>
    <source>
        <tissue evidence="16">Leaf</tissue>
    </source>
</reference>
<dbReference type="GO" id="GO:0008270">
    <property type="term" value="F:zinc ion binding"/>
    <property type="evidence" value="ECO:0007669"/>
    <property type="project" value="InterPro"/>
</dbReference>
<evidence type="ECO:0000256" key="2">
    <source>
        <dbReference type="ARBA" id="ARBA00022670"/>
    </source>
</evidence>
<feature type="compositionally biased region" description="Low complexity" evidence="13">
    <location>
        <begin position="323"/>
        <end position="335"/>
    </location>
</feature>
<feature type="binding site" evidence="11">
    <location>
        <position position="279"/>
    </location>
    <ligand>
        <name>Zn(2+)</name>
        <dbReference type="ChEBI" id="CHEBI:29105"/>
        <label>2</label>
        <note>catalytic</note>
    </ligand>
</feature>
<feature type="binding site" evidence="11">
    <location>
        <position position="227"/>
    </location>
    <ligand>
        <name>Zn(2+)</name>
        <dbReference type="ChEBI" id="CHEBI:29105"/>
        <label>1</label>
    </ligand>
</feature>
<evidence type="ECO:0000256" key="4">
    <source>
        <dbReference type="ARBA" id="ARBA00022729"/>
    </source>
</evidence>
<dbReference type="InterPro" id="IPR033739">
    <property type="entry name" value="M10A_MMP"/>
</dbReference>
<dbReference type="GO" id="GO:0006508">
    <property type="term" value="P:proteolysis"/>
    <property type="evidence" value="ECO:0007669"/>
    <property type="project" value="UniProtKB-KW"/>
</dbReference>
<evidence type="ECO:0000256" key="7">
    <source>
        <dbReference type="ARBA" id="ARBA00023049"/>
    </source>
</evidence>
<comment type="cofactor">
    <cofactor evidence="11">
        <name>Zn(2+)</name>
        <dbReference type="ChEBI" id="CHEBI:29105"/>
    </cofactor>
    <text evidence="11">Binds 2 Zn(2+) ions per subunit.</text>
</comment>
<evidence type="ECO:0000256" key="1">
    <source>
        <dbReference type="ARBA" id="ARBA00009614"/>
    </source>
</evidence>
<dbReference type="Gene3D" id="3.40.390.10">
    <property type="entry name" value="Collagenase (Catalytic Domain)"/>
    <property type="match status" value="1"/>
</dbReference>
<feature type="binding site" evidence="11">
    <location>
        <position position="232"/>
    </location>
    <ligand>
        <name>Ca(2+)</name>
        <dbReference type="ChEBI" id="CHEBI:29108"/>
        <label>3</label>
    </ligand>
</feature>
<dbReference type="AlphaFoldDB" id="A0AAP0C732"/>
<keyword evidence="2" id="KW-0645">Protease</keyword>
<comment type="caution">
    <text evidence="16">The sequence shown here is derived from an EMBL/GenBank/DDBJ whole genome shotgun (WGS) entry which is preliminary data.</text>
</comment>
<dbReference type="InterPro" id="IPR024079">
    <property type="entry name" value="MetalloPept_cat_dom_sf"/>
</dbReference>
<evidence type="ECO:0000256" key="9">
    <source>
        <dbReference type="ARBA" id="ARBA00023180"/>
    </source>
</evidence>
<dbReference type="InterPro" id="IPR001818">
    <property type="entry name" value="Pept_M10_metallopeptidase"/>
</dbReference>
<keyword evidence="3 11" id="KW-0479">Metal-binding</keyword>
<feature type="binding site" evidence="11">
    <location>
        <position position="255"/>
    </location>
    <ligand>
        <name>Ca(2+)</name>
        <dbReference type="ChEBI" id="CHEBI:29108"/>
        <label>3</label>
    </ligand>
</feature>
<evidence type="ECO:0000256" key="12">
    <source>
        <dbReference type="PIRSR" id="PIRSR621190-5"/>
    </source>
</evidence>
<organism evidence="16 17">
    <name type="scientific">Deinandra increscens subsp. villosa</name>
    <dbReference type="NCBI Taxonomy" id="3103831"/>
    <lineage>
        <taxon>Eukaryota</taxon>
        <taxon>Viridiplantae</taxon>
        <taxon>Streptophyta</taxon>
        <taxon>Embryophyta</taxon>
        <taxon>Tracheophyta</taxon>
        <taxon>Spermatophyta</taxon>
        <taxon>Magnoliopsida</taxon>
        <taxon>eudicotyledons</taxon>
        <taxon>Gunneridae</taxon>
        <taxon>Pentapetalae</taxon>
        <taxon>asterids</taxon>
        <taxon>campanulids</taxon>
        <taxon>Asterales</taxon>
        <taxon>Asteraceae</taxon>
        <taxon>Asteroideae</taxon>
        <taxon>Heliantheae alliance</taxon>
        <taxon>Madieae</taxon>
        <taxon>Madiinae</taxon>
        <taxon>Deinandra</taxon>
    </lineage>
</organism>
<dbReference type="EMBL" id="JBCNJP010000027">
    <property type="protein sequence ID" value="KAK9050965.1"/>
    <property type="molecule type" value="Genomic_DNA"/>
</dbReference>
<evidence type="ECO:0000256" key="13">
    <source>
        <dbReference type="SAM" id="MobiDB-lite"/>
    </source>
</evidence>
<evidence type="ECO:0000313" key="17">
    <source>
        <dbReference type="Proteomes" id="UP001408789"/>
    </source>
</evidence>
<dbReference type="GO" id="GO:0031012">
    <property type="term" value="C:extracellular matrix"/>
    <property type="evidence" value="ECO:0007669"/>
    <property type="project" value="InterPro"/>
</dbReference>
<dbReference type="SUPFAM" id="SSF47090">
    <property type="entry name" value="PGBD-like"/>
    <property type="match status" value="1"/>
</dbReference>
<feature type="binding site" evidence="11">
    <location>
        <position position="252"/>
    </location>
    <ligand>
        <name>Ca(2+)</name>
        <dbReference type="ChEBI" id="CHEBI:29108"/>
        <label>3</label>
    </ligand>
</feature>
<keyword evidence="5" id="KW-0378">Hydrolase</keyword>
<evidence type="ECO:0000259" key="15">
    <source>
        <dbReference type="SMART" id="SM00235"/>
    </source>
</evidence>
<dbReference type="InterPro" id="IPR036365">
    <property type="entry name" value="PGBD-like_sf"/>
</dbReference>
<keyword evidence="7" id="KW-0482">Metalloprotease</keyword>
<dbReference type="PANTHER" id="PTHR10201">
    <property type="entry name" value="MATRIX METALLOPROTEINASE"/>
    <property type="match status" value="1"/>
</dbReference>
<gene>
    <name evidence="16" type="ORF">SSX86_027590</name>
</gene>
<feature type="binding site" evidence="11">
    <location>
        <position position="215"/>
    </location>
    <ligand>
        <name>Ca(2+)</name>
        <dbReference type="ChEBI" id="CHEBI:29108"/>
        <label>2</label>
    </ligand>
</feature>
<name>A0AAP0C732_9ASTR</name>
<evidence type="ECO:0000256" key="8">
    <source>
        <dbReference type="ARBA" id="ARBA00023145"/>
    </source>
</evidence>
<dbReference type="GO" id="GO:0030574">
    <property type="term" value="P:collagen catabolic process"/>
    <property type="evidence" value="ECO:0007669"/>
    <property type="project" value="TreeGrafter"/>
</dbReference>
<feature type="binding site" evidence="11">
    <location>
        <position position="225"/>
    </location>
    <ligand>
        <name>Zn(2+)</name>
        <dbReference type="ChEBI" id="CHEBI:29105"/>
        <label>1</label>
    </ligand>
</feature>
<dbReference type="PANTHER" id="PTHR10201:SF272">
    <property type="entry name" value="METALLOENDOPROTEINASE 5-MMP"/>
    <property type="match status" value="1"/>
</dbReference>
<dbReference type="GO" id="GO:0004222">
    <property type="term" value="F:metalloendopeptidase activity"/>
    <property type="evidence" value="ECO:0007669"/>
    <property type="project" value="InterPro"/>
</dbReference>
<accession>A0AAP0C732</accession>
<protein>
    <recommendedName>
        <fullName evidence="15">Peptidase metallopeptidase domain-containing protein</fullName>
    </recommendedName>
</protein>
<feature type="signal peptide" evidence="14">
    <location>
        <begin position="1"/>
        <end position="25"/>
    </location>
</feature>
<proteinExistence type="inferred from homology"/>
<evidence type="ECO:0000256" key="5">
    <source>
        <dbReference type="ARBA" id="ARBA00022801"/>
    </source>
</evidence>
<keyword evidence="17" id="KW-1185">Reference proteome</keyword>
<keyword evidence="8" id="KW-0865">Zymogen</keyword>
<keyword evidence="6 11" id="KW-0862">Zinc</keyword>
<feature type="binding site" evidence="11">
    <location>
        <position position="289"/>
    </location>
    <ligand>
        <name>Zn(2+)</name>
        <dbReference type="ChEBI" id="CHEBI:29105"/>
        <label>2</label>
        <note>catalytic</note>
    </ligand>
</feature>
<dbReference type="CDD" id="cd04278">
    <property type="entry name" value="ZnMc_MMP"/>
    <property type="match status" value="1"/>
</dbReference>
<dbReference type="Proteomes" id="UP001408789">
    <property type="component" value="Unassembled WGS sequence"/>
</dbReference>
<keyword evidence="11" id="KW-0106">Calcium</keyword>
<evidence type="ECO:0000256" key="10">
    <source>
        <dbReference type="PIRSR" id="PIRSR621190-1"/>
    </source>
</evidence>
<feature type="chain" id="PRO_5042936292" description="Peptidase metallopeptidase domain-containing protein" evidence="14">
    <location>
        <begin position="26"/>
        <end position="367"/>
    </location>
</feature>
<feature type="binding site" evidence="11">
    <location>
        <position position="233"/>
    </location>
    <ligand>
        <name>Ca(2+)</name>
        <dbReference type="ChEBI" id="CHEBI:29108"/>
        <label>3</label>
    </ligand>
</feature>
<evidence type="ECO:0000256" key="14">
    <source>
        <dbReference type="SAM" id="SignalP"/>
    </source>
</evidence>
<dbReference type="SUPFAM" id="SSF55486">
    <property type="entry name" value="Metalloproteases ('zincins'), catalytic domain"/>
    <property type="match status" value="1"/>
</dbReference>
<dbReference type="FunFam" id="3.40.390.10:FF:000018">
    <property type="entry name" value="Metalloendoproteinase 1"/>
    <property type="match status" value="1"/>
</dbReference>
<evidence type="ECO:0000256" key="3">
    <source>
        <dbReference type="ARBA" id="ARBA00022723"/>
    </source>
</evidence>
<feature type="region of interest" description="Disordered" evidence="13">
    <location>
        <begin position="322"/>
        <end position="343"/>
    </location>
</feature>
<feature type="short sequence motif" description="Cysteine switch" evidence="12">
    <location>
        <begin position="126"/>
        <end position="153"/>
    </location>
</feature>
<evidence type="ECO:0000313" key="16">
    <source>
        <dbReference type="EMBL" id="KAK9050965.1"/>
    </source>
</evidence>
<dbReference type="GO" id="GO:0030198">
    <property type="term" value="P:extracellular matrix organization"/>
    <property type="evidence" value="ECO:0007669"/>
    <property type="project" value="TreeGrafter"/>
</dbReference>
<keyword evidence="9" id="KW-0325">Glycoprotein</keyword>
<feature type="domain" description="Peptidase metallopeptidase" evidence="15">
    <location>
        <begin position="161"/>
        <end position="324"/>
    </location>
</feature>
<evidence type="ECO:0000256" key="6">
    <source>
        <dbReference type="ARBA" id="ARBA00022833"/>
    </source>
</evidence>
<feature type="active site" evidence="10">
    <location>
        <position position="280"/>
    </location>
</feature>
<feature type="binding site" evidence="11">
    <location>
        <position position="250"/>
    </location>
    <ligand>
        <name>Zn(2+)</name>
        <dbReference type="ChEBI" id="CHEBI:29105"/>
        <label>1</label>
    </ligand>
</feature>
<dbReference type="InterPro" id="IPR021190">
    <property type="entry name" value="Pept_M10A"/>
</dbReference>
<comment type="cofactor">
    <cofactor evidence="11">
        <name>Ca(2+)</name>
        <dbReference type="ChEBI" id="CHEBI:29108"/>
    </cofactor>
    <text evidence="11">Can bind about 5 Ca(2+) ions per subunit.</text>
</comment>
<evidence type="ECO:0000256" key="11">
    <source>
        <dbReference type="PIRSR" id="PIRSR621190-2"/>
    </source>
</evidence>
<sequence>MKISTNVKLLLSFLSVLISSSSVIAFPHFFPNISSIPPSFLPNTTTAAWTAFHNLSGCHSGQKVPGISKLKNYFRYFGYIGNNNTNNFTDEFDESLESAVRNYQLNFNLNATGELDDTTVNQILKPRCGVADIVNGSSTMHSGKASSMTGHSVAHYSFFPGTPRWPSRRRDLTYAFDPRNQLSDDVKRVFGSAFNRWSEWTPLTFTETSNYLTSDLKIGFYAGDHGDGEEFDGVLGTLAHAFAPPRGLLHLDIDETWIVDDAIGSGSTTAMDLESVAVHEIGHLLGLGHSSVEDAIMFPTISSGVRKVELDRDDVEGIQVLYGTNPDNNGTTTGPSFGERETSGGHRESLALVQMLFVAVGLGFFVL</sequence>
<dbReference type="PRINTS" id="PR00138">
    <property type="entry name" value="MATRIXIN"/>
</dbReference>
<feature type="binding site" evidence="11">
    <location>
        <position position="240"/>
    </location>
    <ligand>
        <name>Zn(2+)</name>
        <dbReference type="ChEBI" id="CHEBI:29105"/>
        <label>1</label>
    </ligand>
</feature>
<comment type="similarity">
    <text evidence="1">Belongs to the peptidase M10A family. Matrix metalloproteinases (MMPs) subfamily.</text>
</comment>
<dbReference type="Pfam" id="PF00413">
    <property type="entry name" value="Peptidase_M10"/>
    <property type="match status" value="1"/>
</dbReference>